<organism evidence="1">
    <name type="scientific">marine sediment metagenome</name>
    <dbReference type="NCBI Taxonomy" id="412755"/>
    <lineage>
        <taxon>unclassified sequences</taxon>
        <taxon>metagenomes</taxon>
        <taxon>ecological metagenomes</taxon>
    </lineage>
</organism>
<gene>
    <name evidence="1" type="ORF">LCGC14_1752210</name>
</gene>
<protein>
    <submittedName>
        <fullName evidence="1">Uncharacterized protein</fullName>
    </submittedName>
</protein>
<sequence length="112" mass="12463">MQLDPAPRFDNVYFNAVARMNEGEYMATTPTTQEIYEANGELPEVYVAEVGEVGGMDCANCGVTPEWMAVWYAVVDEREGGAVAYFGHQDQAEDFAKTVRLTLEKRPYAARA</sequence>
<evidence type="ECO:0000313" key="1">
    <source>
        <dbReference type="EMBL" id="KKM05620.1"/>
    </source>
</evidence>
<reference evidence="1" key="1">
    <citation type="journal article" date="2015" name="Nature">
        <title>Complex archaea that bridge the gap between prokaryotes and eukaryotes.</title>
        <authorList>
            <person name="Spang A."/>
            <person name="Saw J.H."/>
            <person name="Jorgensen S.L."/>
            <person name="Zaremba-Niedzwiedzka K."/>
            <person name="Martijn J."/>
            <person name="Lind A.E."/>
            <person name="van Eijk R."/>
            <person name="Schleper C."/>
            <person name="Guy L."/>
            <person name="Ettema T.J."/>
        </authorList>
    </citation>
    <scope>NUCLEOTIDE SEQUENCE</scope>
</reference>
<accession>A0A0F9H3N9</accession>
<proteinExistence type="predicted"/>
<comment type="caution">
    <text evidence="1">The sequence shown here is derived from an EMBL/GenBank/DDBJ whole genome shotgun (WGS) entry which is preliminary data.</text>
</comment>
<dbReference type="AlphaFoldDB" id="A0A0F9H3N9"/>
<dbReference type="EMBL" id="LAZR01016175">
    <property type="protein sequence ID" value="KKM05620.1"/>
    <property type="molecule type" value="Genomic_DNA"/>
</dbReference>
<name>A0A0F9H3N9_9ZZZZ</name>